<dbReference type="PRINTS" id="PR00409">
    <property type="entry name" value="PHDIOXRDTASE"/>
</dbReference>
<dbReference type="GO" id="GO:0008941">
    <property type="term" value="F:nitric oxide dioxygenase NAD(P)H activity"/>
    <property type="evidence" value="ECO:0007669"/>
    <property type="project" value="UniProtKB-EC"/>
</dbReference>
<evidence type="ECO:0000256" key="22">
    <source>
        <dbReference type="ARBA" id="ARBA00049433"/>
    </source>
</evidence>
<comment type="catalytic activity">
    <reaction evidence="22">
        <text>2 nitric oxide + NADPH + 2 O2 = 2 nitrate + NADP(+) + H(+)</text>
        <dbReference type="Rhea" id="RHEA:19465"/>
        <dbReference type="ChEBI" id="CHEBI:15378"/>
        <dbReference type="ChEBI" id="CHEBI:15379"/>
        <dbReference type="ChEBI" id="CHEBI:16480"/>
        <dbReference type="ChEBI" id="CHEBI:17632"/>
        <dbReference type="ChEBI" id="CHEBI:57783"/>
        <dbReference type="ChEBI" id="CHEBI:58349"/>
        <dbReference type="EC" id="1.14.12.17"/>
    </reaction>
</comment>
<evidence type="ECO:0000256" key="23">
    <source>
        <dbReference type="RuleBase" id="RU000356"/>
    </source>
</evidence>
<evidence type="ECO:0000256" key="13">
    <source>
        <dbReference type="ARBA" id="ARBA00022857"/>
    </source>
</evidence>
<evidence type="ECO:0000256" key="1">
    <source>
        <dbReference type="ARBA" id="ARBA00001970"/>
    </source>
</evidence>
<evidence type="ECO:0000256" key="5">
    <source>
        <dbReference type="ARBA" id="ARBA00012229"/>
    </source>
</evidence>
<keyword evidence="8 23" id="KW-0349">Heme</keyword>
<evidence type="ECO:0000256" key="10">
    <source>
        <dbReference type="ARBA" id="ARBA00022630"/>
    </source>
</evidence>
<evidence type="ECO:0000259" key="25">
    <source>
        <dbReference type="PROSITE" id="PS51384"/>
    </source>
</evidence>
<comment type="cofactor">
    <cofactor evidence="2">
        <name>FAD</name>
        <dbReference type="ChEBI" id="CHEBI:57692"/>
    </cofactor>
</comment>
<keyword evidence="15" id="KW-0408">Iron</keyword>
<dbReference type="GO" id="GO:0046872">
    <property type="term" value="F:metal ion binding"/>
    <property type="evidence" value="ECO:0007669"/>
    <property type="project" value="UniProtKB-KW"/>
</dbReference>
<evidence type="ECO:0000313" key="27">
    <source>
        <dbReference type="Proteomes" id="UP000275394"/>
    </source>
</evidence>
<evidence type="ECO:0000256" key="7">
    <source>
        <dbReference type="ARBA" id="ARBA00022575"/>
    </source>
</evidence>
<dbReference type="CDD" id="cd06184">
    <property type="entry name" value="flavohem_like_fad_nad_binding"/>
    <property type="match status" value="1"/>
</dbReference>
<dbReference type="GO" id="GO:0046210">
    <property type="term" value="P:nitric oxide catabolic process"/>
    <property type="evidence" value="ECO:0007669"/>
    <property type="project" value="TreeGrafter"/>
</dbReference>
<evidence type="ECO:0000256" key="11">
    <source>
        <dbReference type="ARBA" id="ARBA00022723"/>
    </source>
</evidence>
<dbReference type="GO" id="GO:0005344">
    <property type="term" value="F:oxygen carrier activity"/>
    <property type="evidence" value="ECO:0007669"/>
    <property type="project" value="UniProtKB-KW"/>
</dbReference>
<sequence length="401" mass="44137">MSLNQQTIEIIKSTVPAVAAHAEEITAHFYPLMFESFPQVKAYFNQSHQQSGAQSKALAGAVVAYAANIENLQVLSSAVDRIVNKHVSLDIRPEQYEIVGSCLLQAIKAVLGEAATDEVIAAWGEAYWQLANLLIDAEEEAYKAGEEKPGGWRGERSFKVEKKVKESDVITSFYLRPVDAGGVPEFKAGQYLGLVLTIDGETMRRNYSLSDAPNKDYLRISVKREQGGLVSNYLHDDVQIGDELSLLPPAGEFVVKESDRPLVLVTAGVGVTPAISMLNHCVKTGRKIQFIHAAISSKVHAFRQHVDALAKQFSNVSKCYVYSEPTKTCEPDATGFVGLPLLREKLAGNSEVDFYFLGPKPFMVLMNQYAHDLGIAEENIHFEFFGPLEDLQLANVDEKAA</sequence>
<organism evidence="26 27">
    <name type="scientific">Sinobacterium caligoides</name>
    <dbReference type="NCBI Taxonomy" id="933926"/>
    <lineage>
        <taxon>Bacteria</taxon>
        <taxon>Pseudomonadati</taxon>
        <taxon>Pseudomonadota</taxon>
        <taxon>Gammaproteobacteria</taxon>
        <taxon>Cellvibrionales</taxon>
        <taxon>Spongiibacteraceae</taxon>
        <taxon>Sinobacterium</taxon>
    </lineage>
</organism>
<gene>
    <name evidence="26" type="ORF">EDC56_2255</name>
</gene>
<dbReference type="EMBL" id="RKHR01000004">
    <property type="protein sequence ID" value="ROS01807.1"/>
    <property type="molecule type" value="Genomic_DNA"/>
</dbReference>
<dbReference type="Gene3D" id="1.10.490.10">
    <property type="entry name" value="Globins"/>
    <property type="match status" value="1"/>
</dbReference>
<dbReference type="Gene3D" id="3.40.50.80">
    <property type="entry name" value="Nucleotide-binding domain of ferredoxin-NADP reductase (FNR) module"/>
    <property type="match status" value="1"/>
</dbReference>
<keyword evidence="12" id="KW-0274">FAD</keyword>
<dbReference type="PANTHER" id="PTHR43396:SF3">
    <property type="entry name" value="FLAVOHEMOPROTEIN"/>
    <property type="match status" value="1"/>
</dbReference>
<dbReference type="Proteomes" id="UP000275394">
    <property type="component" value="Unassembled WGS sequence"/>
</dbReference>
<dbReference type="PANTHER" id="PTHR43396">
    <property type="entry name" value="FLAVOHEMOPROTEIN"/>
    <property type="match status" value="1"/>
</dbReference>
<evidence type="ECO:0000313" key="26">
    <source>
        <dbReference type="EMBL" id="ROS01807.1"/>
    </source>
</evidence>
<dbReference type="FunFam" id="3.40.50.80:FF:000010">
    <property type="entry name" value="Flavohemoprotein"/>
    <property type="match status" value="1"/>
</dbReference>
<evidence type="ECO:0000256" key="9">
    <source>
        <dbReference type="ARBA" id="ARBA00022621"/>
    </source>
</evidence>
<dbReference type="GO" id="GO:0020037">
    <property type="term" value="F:heme binding"/>
    <property type="evidence" value="ECO:0007669"/>
    <property type="project" value="InterPro"/>
</dbReference>
<dbReference type="Pfam" id="PF00175">
    <property type="entry name" value="NAD_binding_1"/>
    <property type="match status" value="1"/>
</dbReference>
<dbReference type="InterPro" id="IPR039261">
    <property type="entry name" value="FNR_nucleotide-bd"/>
</dbReference>
<dbReference type="FunFam" id="1.10.490.10:FF:000003">
    <property type="entry name" value="Flavohemoprotein"/>
    <property type="match status" value="1"/>
</dbReference>
<evidence type="ECO:0000256" key="16">
    <source>
        <dbReference type="ARBA" id="ARBA00023027"/>
    </source>
</evidence>
<feature type="domain" description="Globin" evidence="24">
    <location>
        <begin position="2"/>
        <end position="139"/>
    </location>
</feature>
<evidence type="ECO:0000256" key="14">
    <source>
        <dbReference type="ARBA" id="ARBA00023002"/>
    </source>
</evidence>
<dbReference type="EC" id="1.14.12.17" evidence="5"/>
<dbReference type="InterPro" id="IPR012292">
    <property type="entry name" value="Globin/Proto"/>
</dbReference>
<dbReference type="Gene3D" id="2.40.30.10">
    <property type="entry name" value="Translation factors"/>
    <property type="match status" value="1"/>
</dbReference>
<comment type="similarity">
    <text evidence="3">In the C-terminal section; belongs to the flavoprotein pyridine nucleotide cytochrome reductase family.</text>
</comment>
<keyword evidence="23" id="KW-0813">Transport</keyword>
<evidence type="ECO:0000256" key="21">
    <source>
        <dbReference type="ARBA" id="ARBA00048649"/>
    </source>
</evidence>
<dbReference type="GO" id="GO:0019825">
    <property type="term" value="F:oxygen binding"/>
    <property type="evidence" value="ECO:0007669"/>
    <property type="project" value="InterPro"/>
</dbReference>
<dbReference type="GO" id="GO:0071500">
    <property type="term" value="P:cellular response to nitrosative stress"/>
    <property type="evidence" value="ECO:0007669"/>
    <property type="project" value="TreeGrafter"/>
</dbReference>
<name>A0A3N2DPU0_9GAMM</name>
<comment type="function">
    <text evidence="17">Is involved in NO detoxification in an aerobic process, termed nitric oxide dioxygenase (NOD) reaction that utilizes O(2) and NAD(P)H to convert NO to nitrate, which protects the bacterium from various noxious nitrogen compounds. Therefore, plays a central role in the inducible response to nitrosative stress.</text>
</comment>
<evidence type="ECO:0000256" key="19">
    <source>
        <dbReference type="ARBA" id="ARBA00030929"/>
    </source>
</evidence>
<comment type="catalytic activity">
    <reaction evidence="21">
        <text>2 nitric oxide + NADH + 2 O2 = 2 nitrate + NAD(+) + H(+)</text>
        <dbReference type="Rhea" id="RHEA:19469"/>
        <dbReference type="ChEBI" id="CHEBI:15378"/>
        <dbReference type="ChEBI" id="CHEBI:15379"/>
        <dbReference type="ChEBI" id="CHEBI:16480"/>
        <dbReference type="ChEBI" id="CHEBI:17632"/>
        <dbReference type="ChEBI" id="CHEBI:57540"/>
        <dbReference type="ChEBI" id="CHEBI:57945"/>
        <dbReference type="EC" id="1.14.12.17"/>
    </reaction>
</comment>
<dbReference type="InterPro" id="IPR001433">
    <property type="entry name" value="OxRdtase_FAD/NAD-bd"/>
</dbReference>
<proteinExistence type="inferred from homology"/>
<evidence type="ECO:0000256" key="4">
    <source>
        <dbReference type="ARBA" id="ARBA00008414"/>
    </source>
</evidence>
<dbReference type="InterPro" id="IPR008333">
    <property type="entry name" value="Cbr1-like_FAD-bd_dom"/>
</dbReference>
<dbReference type="InterPro" id="IPR017927">
    <property type="entry name" value="FAD-bd_FR_type"/>
</dbReference>
<evidence type="ECO:0000256" key="3">
    <source>
        <dbReference type="ARBA" id="ARBA00006401"/>
    </source>
</evidence>
<evidence type="ECO:0000256" key="6">
    <source>
        <dbReference type="ARBA" id="ARBA00014637"/>
    </source>
</evidence>
<keyword evidence="11" id="KW-0479">Metal-binding</keyword>
<dbReference type="Pfam" id="PF00042">
    <property type="entry name" value="Globin"/>
    <property type="match status" value="1"/>
</dbReference>
<protein>
    <recommendedName>
        <fullName evidence="6">Flavohemoprotein</fullName>
        <ecNumber evidence="5">1.14.12.17</ecNumber>
    </recommendedName>
    <alternativeName>
        <fullName evidence="19">Flavohemoglobin</fullName>
    </alternativeName>
    <alternativeName>
        <fullName evidence="18">Hemoglobin-like protein</fullName>
    </alternativeName>
    <alternativeName>
        <fullName evidence="20">Nitric oxide dioxygenase</fullName>
    </alternativeName>
</protein>
<dbReference type="AlphaFoldDB" id="A0A3N2DPU0"/>
<dbReference type="GO" id="GO:0071949">
    <property type="term" value="F:FAD binding"/>
    <property type="evidence" value="ECO:0007669"/>
    <property type="project" value="TreeGrafter"/>
</dbReference>
<evidence type="ECO:0000256" key="18">
    <source>
        <dbReference type="ARBA" id="ARBA00030024"/>
    </source>
</evidence>
<keyword evidence="10" id="KW-0285">Flavoprotein</keyword>
<dbReference type="GO" id="GO:0009636">
    <property type="term" value="P:response to toxic substance"/>
    <property type="evidence" value="ECO:0007669"/>
    <property type="project" value="UniProtKB-KW"/>
</dbReference>
<dbReference type="PROSITE" id="PS51384">
    <property type="entry name" value="FAD_FR"/>
    <property type="match status" value="1"/>
</dbReference>
<dbReference type="SUPFAM" id="SSF46458">
    <property type="entry name" value="Globin-like"/>
    <property type="match status" value="1"/>
</dbReference>
<dbReference type="SUPFAM" id="SSF52343">
    <property type="entry name" value="Ferredoxin reductase-like, C-terminal NADP-linked domain"/>
    <property type="match status" value="1"/>
</dbReference>
<keyword evidence="7" id="KW-0216">Detoxification</keyword>
<dbReference type="InterPro" id="IPR009050">
    <property type="entry name" value="Globin-like_sf"/>
</dbReference>
<keyword evidence="16" id="KW-0520">NAD</keyword>
<keyword evidence="27" id="KW-1185">Reference proteome</keyword>
<evidence type="ECO:0000256" key="20">
    <source>
        <dbReference type="ARBA" id="ARBA00033187"/>
    </source>
</evidence>
<comment type="similarity">
    <text evidence="4">Belongs to the globin family. Two-domain flavohemoproteins subfamily.</text>
</comment>
<dbReference type="FunFam" id="2.40.30.10:FF:000034">
    <property type="entry name" value="Flavohemoprotein"/>
    <property type="match status" value="1"/>
</dbReference>
<evidence type="ECO:0000256" key="8">
    <source>
        <dbReference type="ARBA" id="ARBA00022617"/>
    </source>
</evidence>
<dbReference type="InterPro" id="IPR000971">
    <property type="entry name" value="Globin"/>
</dbReference>
<dbReference type="Pfam" id="PF00970">
    <property type="entry name" value="FAD_binding_6"/>
    <property type="match status" value="1"/>
</dbReference>
<dbReference type="SUPFAM" id="SSF63380">
    <property type="entry name" value="Riboflavin synthase domain-like"/>
    <property type="match status" value="1"/>
</dbReference>
<evidence type="ECO:0000256" key="2">
    <source>
        <dbReference type="ARBA" id="ARBA00001974"/>
    </source>
</evidence>
<dbReference type="InterPro" id="IPR017938">
    <property type="entry name" value="Riboflavin_synthase-like_b-brl"/>
</dbReference>
<keyword evidence="14" id="KW-0560">Oxidoreductase</keyword>
<keyword evidence="13" id="KW-0521">NADP</keyword>
<comment type="caution">
    <text evidence="26">The sequence shown here is derived from an EMBL/GenBank/DDBJ whole genome shotgun (WGS) entry which is preliminary data.</text>
</comment>
<evidence type="ECO:0000256" key="15">
    <source>
        <dbReference type="ARBA" id="ARBA00023004"/>
    </source>
</evidence>
<accession>A0A3N2DPU0</accession>
<keyword evidence="9 23" id="KW-0561">Oxygen transport</keyword>
<dbReference type="OrthoDB" id="9796486at2"/>
<dbReference type="NCBIfam" id="NF009805">
    <property type="entry name" value="PRK13289.1"/>
    <property type="match status" value="1"/>
</dbReference>
<dbReference type="RefSeq" id="WP_123712566.1">
    <property type="nucleotide sequence ID" value="NZ_RKHR01000004.1"/>
</dbReference>
<evidence type="ECO:0000256" key="12">
    <source>
        <dbReference type="ARBA" id="ARBA00022827"/>
    </source>
</evidence>
<evidence type="ECO:0000259" key="24">
    <source>
        <dbReference type="PROSITE" id="PS01033"/>
    </source>
</evidence>
<keyword evidence="26" id="KW-0223">Dioxygenase</keyword>
<feature type="domain" description="FAD-binding FR-type" evidence="25">
    <location>
        <begin position="153"/>
        <end position="256"/>
    </location>
</feature>
<evidence type="ECO:0000256" key="17">
    <source>
        <dbReference type="ARBA" id="ARBA00025094"/>
    </source>
</evidence>
<dbReference type="PROSITE" id="PS01033">
    <property type="entry name" value="GLOBIN"/>
    <property type="match status" value="1"/>
</dbReference>
<comment type="cofactor">
    <cofactor evidence="1">
        <name>heme b</name>
        <dbReference type="ChEBI" id="CHEBI:60344"/>
    </cofactor>
</comment>
<reference evidence="26 27" key="1">
    <citation type="submission" date="2018-11" db="EMBL/GenBank/DDBJ databases">
        <title>Genomic Encyclopedia of Type Strains, Phase IV (KMG-IV): sequencing the most valuable type-strain genomes for metagenomic binning, comparative biology and taxonomic classification.</title>
        <authorList>
            <person name="Goeker M."/>
        </authorList>
    </citation>
    <scope>NUCLEOTIDE SEQUENCE [LARGE SCALE GENOMIC DNA]</scope>
    <source>
        <strain evidence="26 27">DSM 100316</strain>
    </source>
</reference>